<dbReference type="GO" id="GO:0015276">
    <property type="term" value="F:ligand-gated monoatomic ion channel activity"/>
    <property type="evidence" value="ECO:0007669"/>
    <property type="project" value="InterPro"/>
</dbReference>
<dbReference type="InterPro" id="IPR018313">
    <property type="entry name" value="SBP_3_CS"/>
</dbReference>
<evidence type="ECO:0000256" key="2">
    <source>
        <dbReference type="ARBA" id="ARBA00010333"/>
    </source>
</evidence>
<keyword evidence="9" id="KW-1185">Reference proteome</keyword>
<gene>
    <name evidence="8" type="ORF">X560_1825</name>
</gene>
<dbReference type="Proteomes" id="UP000052258">
    <property type="component" value="Unassembled WGS sequence"/>
</dbReference>
<dbReference type="PATRIC" id="fig|1430899.3.peg.1864"/>
<comment type="caution">
    <text evidence="8">The sequence shown here is derived from an EMBL/GenBank/DDBJ whole genome shotgun (WGS) entry which is preliminary data.</text>
</comment>
<comment type="similarity">
    <text evidence="2 4">Belongs to the bacterial solute-binding protein 3 family.</text>
</comment>
<feature type="domain" description="Solute-binding protein family 3/N-terminal" evidence="6">
    <location>
        <begin position="45"/>
        <end position="265"/>
    </location>
</feature>
<name>A0A0J8GD99_9LIST</name>
<comment type="subcellular location">
    <subcellularLocation>
        <location evidence="1">Cell envelope</location>
    </subcellularLocation>
</comment>
<evidence type="ECO:0000256" key="3">
    <source>
        <dbReference type="ARBA" id="ARBA00022729"/>
    </source>
</evidence>
<dbReference type="GO" id="GO:0016020">
    <property type="term" value="C:membrane"/>
    <property type="evidence" value="ECO:0007669"/>
    <property type="project" value="InterPro"/>
</dbReference>
<keyword evidence="3 5" id="KW-0732">Signal</keyword>
<evidence type="ECO:0000313" key="9">
    <source>
        <dbReference type="Proteomes" id="UP000052258"/>
    </source>
</evidence>
<dbReference type="Pfam" id="PF00497">
    <property type="entry name" value="SBP_bac_3"/>
    <property type="match status" value="1"/>
</dbReference>
<accession>A0A0J8GD99</accession>
<evidence type="ECO:0000259" key="7">
    <source>
        <dbReference type="SMART" id="SM00079"/>
    </source>
</evidence>
<evidence type="ECO:0000256" key="5">
    <source>
        <dbReference type="SAM" id="SignalP"/>
    </source>
</evidence>
<evidence type="ECO:0000256" key="4">
    <source>
        <dbReference type="RuleBase" id="RU003744"/>
    </source>
</evidence>
<dbReference type="CDD" id="cd13711">
    <property type="entry name" value="PBP2_Ngo0372_TcyA"/>
    <property type="match status" value="1"/>
</dbReference>
<sequence length="268" mass="29285">MMKKLLAVLFTSILAVVLVACSSSDGGDSKSAGDSVYDQVKKDGVLTVGTEGTYRPFTFHDSDTNKLTGYDIDVINEVAKRLGVKTKFEETQWDSMFAGLNASRFDVIANQVGINAEREKKYDLSLPYSKSTAVIVTAKDNNSIKTIDDLKGVKVAQSLTSNYGQIAKDADADIQSVEGLSQSLELIKQGRVDATVNDKLAVLDYIKETGDKDIKIAAELDKETSSSGFAFLKDTGFKKPFDKEIKAMKEDGTLQKISEKWFGEDVTD</sequence>
<dbReference type="AlphaFoldDB" id="A0A0J8GD99"/>
<feature type="domain" description="Ionotropic glutamate receptor C-terminal" evidence="7">
    <location>
        <begin position="45"/>
        <end position="264"/>
    </location>
</feature>
<reference evidence="8 9" key="1">
    <citation type="journal article" date="2015" name="Genome Biol. Evol.">
        <title>Comparative Genomics of Listeria Sensu Lato: Genus-Wide Differences in Evolutionary Dynamics and the Progressive Gain of Complex, Potentially Pathogenicity-Related Traits through Lateral Gene Transfer.</title>
        <authorList>
            <person name="Chiara M."/>
            <person name="Caruso M."/>
            <person name="D'Erchia A.M."/>
            <person name="Manzari C."/>
            <person name="Fraccalvieri R."/>
            <person name="Goffredo E."/>
            <person name="Latorre L."/>
            <person name="Miccolupo A."/>
            <person name="Padalino I."/>
            <person name="Santagada G."/>
            <person name="Chiocco D."/>
            <person name="Pesole G."/>
            <person name="Horner D.S."/>
            <person name="Parisi A."/>
        </authorList>
    </citation>
    <scope>NUCLEOTIDE SEQUENCE [LARGE SCALE GENOMIC DNA]</scope>
    <source>
        <strain evidence="8 9">1991</strain>
    </source>
</reference>
<dbReference type="PANTHER" id="PTHR35936:SF34">
    <property type="entry name" value="ABC TRANSPORTER EXTRACELLULAR-BINDING PROTEIN YCKB-RELATED"/>
    <property type="match status" value="1"/>
</dbReference>
<dbReference type="PROSITE" id="PS01039">
    <property type="entry name" value="SBP_BACTERIAL_3"/>
    <property type="match status" value="1"/>
</dbReference>
<proteinExistence type="inferred from homology"/>
<dbReference type="Gene3D" id="3.40.190.10">
    <property type="entry name" value="Periplasmic binding protein-like II"/>
    <property type="match status" value="2"/>
</dbReference>
<dbReference type="PANTHER" id="PTHR35936">
    <property type="entry name" value="MEMBRANE-BOUND LYTIC MUREIN TRANSGLYCOSYLASE F"/>
    <property type="match status" value="1"/>
</dbReference>
<dbReference type="SMART" id="SM00079">
    <property type="entry name" value="PBPe"/>
    <property type="match status" value="1"/>
</dbReference>
<evidence type="ECO:0000256" key="1">
    <source>
        <dbReference type="ARBA" id="ARBA00004196"/>
    </source>
</evidence>
<dbReference type="GO" id="GO:0030313">
    <property type="term" value="C:cell envelope"/>
    <property type="evidence" value="ECO:0007669"/>
    <property type="project" value="UniProtKB-SubCell"/>
</dbReference>
<dbReference type="SMART" id="SM00062">
    <property type="entry name" value="PBPb"/>
    <property type="match status" value="1"/>
</dbReference>
<protein>
    <submittedName>
        <fullName evidence="8">Amino-acid ABC transporter extracellular-binding protein YckK</fullName>
    </submittedName>
</protein>
<organism evidence="8 9">
    <name type="scientific">Listeria fleischmannii 1991</name>
    <dbReference type="NCBI Taxonomy" id="1430899"/>
    <lineage>
        <taxon>Bacteria</taxon>
        <taxon>Bacillati</taxon>
        <taxon>Bacillota</taxon>
        <taxon>Bacilli</taxon>
        <taxon>Bacillales</taxon>
        <taxon>Listeriaceae</taxon>
        <taxon>Listeria</taxon>
    </lineage>
</organism>
<dbReference type="EMBL" id="AZHO01000022">
    <property type="protein sequence ID" value="KMT58964.1"/>
    <property type="molecule type" value="Genomic_DNA"/>
</dbReference>
<dbReference type="SUPFAM" id="SSF53850">
    <property type="entry name" value="Periplasmic binding protein-like II"/>
    <property type="match status" value="1"/>
</dbReference>
<evidence type="ECO:0000259" key="6">
    <source>
        <dbReference type="SMART" id="SM00062"/>
    </source>
</evidence>
<feature type="chain" id="PRO_5038486452" evidence="5">
    <location>
        <begin position="21"/>
        <end position="268"/>
    </location>
</feature>
<dbReference type="PROSITE" id="PS51257">
    <property type="entry name" value="PROKAR_LIPOPROTEIN"/>
    <property type="match status" value="1"/>
</dbReference>
<feature type="signal peptide" evidence="5">
    <location>
        <begin position="1"/>
        <end position="20"/>
    </location>
</feature>
<evidence type="ECO:0000313" key="8">
    <source>
        <dbReference type="EMBL" id="KMT58964.1"/>
    </source>
</evidence>
<dbReference type="InterPro" id="IPR001320">
    <property type="entry name" value="Iontro_rcpt_C"/>
</dbReference>
<dbReference type="InterPro" id="IPR001638">
    <property type="entry name" value="Solute-binding_3/MltF_N"/>
</dbReference>